<protein>
    <submittedName>
        <fullName evidence="1">Uncharacterized protein</fullName>
    </submittedName>
</protein>
<reference evidence="1 2" key="2">
    <citation type="journal article" date="2013" name="PLoS Genet.">
        <title>Comparative genome structure, secondary metabolite, and effector coding capacity across Cochliobolus pathogens.</title>
        <authorList>
            <person name="Condon B.J."/>
            <person name="Leng Y."/>
            <person name="Wu D."/>
            <person name="Bushley K.E."/>
            <person name="Ohm R.A."/>
            <person name="Otillar R."/>
            <person name="Martin J."/>
            <person name="Schackwitz W."/>
            <person name="Grimwood J."/>
            <person name="MohdZainudin N."/>
            <person name="Xue C."/>
            <person name="Wang R."/>
            <person name="Manning V.A."/>
            <person name="Dhillon B."/>
            <person name="Tu Z.J."/>
            <person name="Steffenson B.J."/>
            <person name="Salamov A."/>
            <person name="Sun H."/>
            <person name="Lowry S."/>
            <person name="LaButti K."/>
            <person name="Han J."/>
            <person name="Copeland A."/>
            <person name="Lindquist E."/>
            <person name="Barry K."/>
            <person name="Schmutz J."/>
            <person name="Baker S.E."/>
            <person name="Ciuffetti L.M."/>
            <person name="Grigoriev I.V."/>
            <person name="Zhong S."/>
            <person name="Turgeon B.G."/>
        </authorList>
    </citation>
    <scope>NUCLEOTIDE SEQUENCE [LARGE SCALE GENOMIC DNA]</scope>
    <source>
        <strain evidence="2">28A</strain>
    </source>
</reference>
<evidence type="ECO:0000313" key="2">
    <source>
        <dbReference type="Proteomes" id="UP000016935"/>
    </source>
</evidence>
<organism evidence="1 2">
    <name type="scientific">Exserohilum turcicum (strain 28A)</name>
    <name type="common">Northern leaf blight fungus</name>
    <name type="synonym">Setosphaeria turcica</name>
    <dbReference type="NCBI Taxonomy" id="671987"/>
    <lineage>
        <taxon>Eukaryota</taxon>
        <taxon>Fungi</taxon>
        <taxon>Dikarya</taxon>
        <taxon>Ascomycota</taxon>
        <taxon>Pezizomycotina</taxon>
        <taxon>Dothideomycetes</taxon>
        <taxon>Pleosporomycetidae</taxon>
        <taxon>Pleosporales</taxon>
        <taxon>Pleosporineae</taxon>
        <taxon>Pleosporaceae</taxon>
        <taxon>Exserohilum</taxon>
    </lineage>
</organism>
<reference evidence="1 2" key="1">
    <citation type="journal article" date="2012" name="PLoS Pathog.">
        <title>Diverse lifestyles and strategies of plant pathogenesis encoded in the genomes of eighteen Dothideomycetes fungi.</title>
        <authorList>
            <person name="Ohm R.A."/>
            <person name="Feau N."/>
            <person name="Henrissat B."/>
            <person name="Schoch C.L."/>
            <person name="Horwitz B.A."/>
            <person name="Barry K.W."/>
            <person name="Condon B.J."/>
            <person name="Copeland A.C."/>
            <person name="Dhillon B."/>
            <person name="Glaser F."/>
            <person name="Hesse C.N."/>
            <person name="Kosti I."/>
            <person name="LaButti K."/>
            <person name="Lindquist E.A."/>
            <person name="Lucas S."/>
            <person name="Salamov A.A."/>
            <person name="Bradshaw R.E."/>
            <person name="Ciuffetti L."/>
            <person name="Hamelin R.C."/>
            <person name="Kema G.H.J."/>
            <person name="Lawrence C."/>
            <person name="Scott J.A."/>
            <person name="Spatafora J.W."/>
            <person name="Turgeon B.G."/>
            <person name="de Wit P.J.G.M."/>
            <person name="Zhong S."/>
            <person name="Goodwin S.B."/>
            <person name="Grigoriev I.V."/>
        </authorList>
    </citation>
    <scope>NUCLEOTIDE SEQUENCE [LARGE SCALE GENOMIC DNA]</scope>
    <source>
        <strain evidence="2">28A</strain>
    </source>
</reference>
<dbReference type="GeneID" id="19403413"/>
<name>R0KFS8_EXST2</name>
<accession>R0KFS8</accession>
<dbReference type="HOGENOM" id="CLU_796949_0_0_1"/>
<dbReference type="Proteomes" id="UP000016935">
    <property type="component" value="Unassembled WGS sequence"/>
</dbReference>
<dbReference type="OrthoDB" id="3800213at2759"/>
<evidence type="ECO:0000313" key="1">
    <source>
        <dbReference type="EMBL" id="EOA91673.1"/>
    </source>
</evidence>
<keyword evidence="2" id="KW-1185">Reference proteome</keyword>
<dbReference type="AlphaFoldDB" id="R0KFS8"/>
<gene>
    <name evidence="1" type="ORF">SETTUDRAFT_30192</name>
</gene>
<dbReference type="RefSeq" id="XP_008020205.1">
    <property type="nucleotide sequence ID" value="XM_008022014.1"/>
</dbReference>
<sequence length="348" mass="38351">MSLSAIVINETESVGPSSPLSCIFSSPSSDEHSSDPGTPPPIFSCHDFRHCGAVGRPIGAPGCDLTTLAWCPGLNLPGLNLTTPPSLYGGHIHPLPNPIVTCGFCRVHETTYLPGKVVYVDAEATANYHSGHRNQLCHSCIRGEVELYWMRQGTPAPGNSSVIWARQWPLANGLQDLCTCATTSIAIWANTHCHACRDTIFLETCWRPYTNAEDILRRHTKPVITGKKRCRLQDATQPENRISNTVFNNRRARGIGRMCPCGEKPKLPSNLEYITVCFSCSGVRIDPANLPPELQQGPIMETLNRRQRLRPRPLARTKGPRAAARSHMFRVNIEFGWLLPGDTRVGGQ</sequence>
<dbReference type="EMBL" id="KB908481">
    <property type="protein sequence ID" value="EOA91673.1"/>
    <property type="molecule type" value="Genomic_DNA"/>
</dbReference>
<proteinExistence type="predicted"/>